<dbReference type="EMBL" id="BMDY01000003">
    <property type="protein sequence ID" value="GGA97332.1"/>
    <property type="molecule type" value="Genomic_DNA"/>
</dbReference>
<protein>
    <submittedName>
        <fullName evidence="3">Amidase</fullName>
    </submittedName>
</protein>
<accession>A0ABQ1HXS7</accession>
<evidence type="ECO:0000313" key="3">
    <source>
        <dbReference type="EMBL" id="GGA97332.1"/>
    </source>
</evidence>
<comment type="similarity">
    <text evidence="1">Belongs to the amidase family.</text>
</comment>
<dbReference type="Pfam" id="PF01425">
    <property type="entry name" value="Amidase"/>
    <property type="match status" value="1"/>
</dbReference>
<dbReference type="PANTHER" id="PTHR11895">
    <property type="entry name" value="TRANSAMIDASE"/>
    <property type="match status" value="1"/>
</dbReference>
<name>A0ABQ1HXS7_9ALTE</name>
<dbReference type="SUPFAM" id="SSF75304">
    <property type="entry name" value="Amidase signature (AS) enzymes"/>
    <property type="match status" value="1"/>
</dbReference>
<sequence length="470" mass="50780">MATPASVEQAPLWRLSLAQLSQGFSSGQFTPSQICEQVITAIEQQNPSLNAYIYLNPQLLSQAEQSTQRWQQRRPLSPVDGIPLAVKDNLHVAGMPTSWGNASLAKLVQPSSEYCVAQCQQAGMLIIGKTNLPEFASDGITSNPHFGSTCNPWDRQLTPGGSSGGSVAAVASGLAPCALGTDGGGSIRRPCAHTGLYGLKPTAELISRKDGLPRFMFDFEVAGPIARSVEDLSLLLSVIGEQDYSCALQPSPSSSLKILAVEQLQSHPVEPQICAANRQVAKQLKHLGHHVETAALPLDLDFFNQFWPILAEVGLAFVFDELPEVASSSQTKYQHLANQGGKYSAVDIMRAWQQVLLFRQQVKQLFKHWDIVLMPSIAALAWPLEQAYPSTIAGQAVGPRGHAAFTGWVNMAGNPALNVPVRPCSSSTPIGLQLIADWHQEARLLRLAAQLEALQPKWAWPPLPQSKGGK</sequence>
<proteinExistence type="inferred from homology"/>
<dbReference type="InterPro" id="IPR036928">
    <property type="entry name" value="AS_sf"/>
</dbReference>
<organism evidence="3 4">
    <name type="scientific">Agarivorans gilvus</name>
    <dbReference type="NCBI Taxonomy" id="680279"/>
    <lineage>
        <taxon>Bacteria</taxon>
        <taxon>Pseudomonadati</taxon>
        <taxon>Pseudomonadota</taxon>
        <taxon>Gammaproteobacteria</taxon>
        <taxon>Alteromonadales</taxon>
        <taxon>Alteromonadaceae</taxon>
        <taxon>Agarivorans</taxon>
    </lineage>
</organism>
<dbReference type="PANTHER" id="PTHR11895:SF7">
    <property type="entry name" value="GLUTAMYL-TRNA(GLN) AMIDOTRANSFERASE SUBUNIT A, MITOCHONDRIAL"/>
    <property type="match status" value="1"/>
</dbReference>
<dbReference type="InterPro" id="IPR023631">
    <property type="entry name" value="Amidase_dom"/>
</dbReference>
<dbReference type="RefSeq" id="WP_055732716.1">
    <property type="nucleotide sequence ID" value="NZ_BMDY01000003.1"/>
</dbReference>
<dbReference type="Gene3D" id="3.90.1300.10">
    <property type="entry name" value="Amidase signature (AS) domain"/>
    <property type="match status" value="1"/>
</dbReference>
<dbReference type="Proteomes" id="UP000651977">
    <property type="component" value="Unassembled WGS sequence"/>
</dbReference>
<evidence type="ECO:0000313" key="4">
    <source>
        <dbReference type="Proteomes" id="UP000651977"/>
    </source>
</evidence>
<dbReference type="InterPro" id="IPR000120">
    <property type="entry name" value="Amidase"/>
</dbReference>
<feature type="domain" description="Amidase" evidence="2">
    <location>
        <begin position="35"/>
        <end position="445"/>
    </location>
</feature>
<evidence type="ECO:0000256" key="1">
    <source>
        <dbReference type="ARBA" id="ARBA00009199"/>
    </source>
</evidence>
<evidence type="ECO:0000259" key="2">
    <source>
        <dbReference type="Pfam" id="PF01425"/>
    </source>
</evidence>
<comment type="caution">
    <text evidence="3">The sequence shown here is derived from an EMBL/GenBank/DDBJ whole genome shotgun (WGS) entry which is preliminary data.</text>
</comment>
<reference evidence="4" key="1">
    <citation type="journal article" date="2019" name="Int. J. Syst. Evol. Microbiol.">
        <title>The Global Catalogue of Microorganisms (GCM) 10K type strain sequencing project: providing services to taxonomists for standard genome sequencing and annotation.</title>
        <authorList>
            <consortium name="The Broad Institute Genomics Platform"/>
            <consortium name="The Broad Institute Genome Sequencing Center for Infectious Disease"/>
            <person name="Wu L."/>
            <person name="Ma J."/>
        </authorList>
    </citation>
    <scope>NUCLEOTIDE SEQUENCE [LARGE SCALE GENOMIC DNA]</scope>
    <source>
        <strain evidence="4">CGMCC 1.10131</strain>
    </source>
</reference>
<gene>
    <name evidence="3" type="ORF">GCM10007414_07880</name>
</gene>
<keyword evidence="4" id="KW-1185">Reference proteome</keyword>